<feature type="region of interest" description="Disordered" evidence="1">
    <location>
        <begin position="93"/>
        <end position="150"/>
    </location>
</feature>
<dbReference type="AlphaFoldDB" id="A0A814FTN2"/>
<dbReference type="Proteomes" id="UP000663879">
    <property type="component" value="Unassembled WGS sequence"/>
</dbReference>
<protein>
    <submittedName>
        <fullName evidence="2">Uncharacterized protein</fullName>
    </submittedName>
</protein>
<name>A0A814FTN2_9BILA</name>
<feature type="compositionally biased region" description="Polar residues" evidence="1">
    <location>
        <begin position="123"/>
        <end position="141"/>
    </location>
</feature>
<gene>
    <name evidence="2" type="ORF">OXX778_LOCUS15778</name>
</gene>
<sequence length="150" mass="16963">MCDHYLFAGLVNISDHTMYDHAYCKDLSRPQVCFGMVQRRENADKMFLESNGDPTKDAVLNFSEINDDDDIEESDSQSVSDVGSLFGSLVCGENRQDDFSDQENEDVRIEKDKSDDKQTDQTESLTIQEKNLGSNISIETTSDLELDDED</sequence>
<reference evidence="2" key="1">
    <citation type="submission" date="2021-02" db="EMBL/GenBank/DDBJ databases">
        <authorList>
            <person name="Nowell W R."/>
        </authorList>
    </citation>
    <scope>NUCLEOTIDE SEQUENCE</scope>
    <source>
        <strain evidence="2">Ploen Becks lab</strain>
    </source>
</reference>
<keyword evidence="3" id="KW-1185">Reference proteome</keyword>
<organism evidence="2 3">
    <name type="scientific">Brachionus calyciflorus</name>
    <dbReference type="NCBI Taxonomy" id="104777"/>
    <lineage>
        <taxon>Eukaryota</taxon>
        <taxon>Metazoa</taxon>
        <taxon>Spiralia</taxon>
        <taxon>Gnathifera</taxon>
        <taxon>Rotifera</taxon>
        <taxon>Eurotatoria</taxon>
        <taxon>Monogononta</taxon>
        <taxon>Pseudotrocha</taxon>
        <taxon>Ploima</taxon>
        <taxon>Brachionidae</taxon>
        <taxon>Brachionus</taxon>
    </lineage>
</organism>
<comment type="caution">
    <text evidence="2">The sequence shown here is derived from an EMBL/GenBank/DDBJ whole genome shotgun (WGS) entry which is preliminary data.</text>
</comment>
<evidence type="ECO:0000313" key="3">
    <source>
        <dbReference type="Proteomes" id="UP000663879"/>
    </source>
</evidence>
<proteinExistence type="predicted"/>
<accession>A0A814FTN2</accession>
<evidence type="ECO:0000256" key="1">
    <source>
        <dbReference type="SAM" id="MobiDB-lite"/>
    </source>
</evidence>
<dbReference type="EMBL" id="CAJNOC010003562">
    <property type="protein sequence ID" value="CAF0988182.1"/>
    <property type="molecule type" value="Genomic_DNA"/>
</dbReference>
<feature type="compositionally biased region" description="Basic and acidic residues" evidence="1">
    <location>
        <begin position="105"/>
        <end position="120"/>
    </location>
</feature>
<evidence type="ECO:0000313" key="2">
    <source>
        <dbReference type="EMBL" id="CAF0988182.1"/>
    </source>
</evidence>